<dbReference type="AlphaFoldDB" id="A0A2V4NN51"/>
<dbReference type="Proteomes" id="UP000248039">
    <property type="component" value="Unassembled WGS sequence"/>
</dbReference>
<proteinExistence type="predicted"/>
<dbReference type="GO" id="GO:0016747">
    <property type="term" value="F:acyltransferase activity, transferring groups other than amino-acyl groups"/>
    <property type="evidence" value="ECO:0007669"/>
    <property type="project" value="InterPro"/>
</dbReference>
<feature type="domain" description="N-acetyltransferase" evidence="1">
    <location>
        <begin position="122"/>
        <end position="258"/>
    </location>
</feature>
<dbReference type="InterPro" id="IPR000182">
    <property type="entry name" value="GNAT_dom"/>
</dbReference>
<dbReference type="PROSITE" id="PS51186">
    <property type="entry name" value="GNAT"/>
    <property type="match status" value="1"/>
</dbReference>
<keyword evidence="3" id="KW-1185">Reference proteome</keyword>
<reference evidence="2 3" key="1">
    <citation type="submission" date="2018-03" db="EMBL/GenBank/DDBJ databases">
        <title>Bioinformatic expansion and discovery of thiopeptide antibiotics.</title>
        <authorList>
            <person name="Schwalen C.J."/>
            <person name="Hudson G.A."/>
            <person name="Mitchell D.A."/>
        </authorList>
    </citation>
    <scope>NUCLEOTIDE SEQUENCE [LARGE SCALE GENOMIC DNA]</scope>
    <source>
        <strain evidence="2 3">ATCC 21389</strain>
    </source>
</reference>
<dbReference type="InterPro" id="IPR016181">
    <property type="entry name" value="Acyl_CoA_acyltransferase"/>
</dbReference>
<dbReference type="SUPFAM" id="SSF55729">
    <property type="entry name" value="Acyl-CoA N-acyltransferases (Nat)"/>
    <property type="match status" value="1"/>
</dbReference>
<keyword evidence="2" id="KW-0808">Transferase</keyword>
<dbReference type="RefSeq" id="WP_110671146.1">
    <property type="nucleotide sequence ID" value="NZ_PYBW01000070.1"/>
</dbReference>
<protein>
    <submittedName>
        <fullName evidence="2">GNAT family N-acetyltransferase</fullName>
    </submittedName>
</protein>
<gene>
    <name evidence="2" type="ORF">C7C46_19460</name>
</gene>
<dbReference type="CDD" id="cd04301">
    <property type="entry name" value="NAT_SF"/>
    <property type="match status" value="1"/>
</dbReference>
<evidence type="ECO:0000259" key="1">
    <source>
        <dbReference type="PROSITE" id="PS51186"/>
    </source>
</evidence>
<comment type="caution">
    <text evidence="2">The sequence shown here is derived from an EMBL/GenBank/DDBJ whole genome shotgun (WGS) entry which is preliminary data.</text>
</comment>
<dbReference type="Gene3D" id="3.40.630.30">
    <property type="match status" value="1"/>
</dbReference>
<dbReference type="OrthoDB" id="164800at2"/>
<evidence type="ECO:0000313" key="3">
    <source>
        <dbReference type="Proteomes" id="UP000248039"/>
    </source>
</evidence>
<sequence length="258" mass="28320">MDNARVLETYDRELRREAVPDGPGAVVHRTDRTVRHDGGPQGWSAVLWSDLDEAGADAAIAEQVAYFAERGREFEWKHYRHDRPADLAERLLAAGFTAEPAETLMVAEAAAQAVPVELPAGVRLRTGTDETAVRLLERVHEQAFGERADWLTERLLAQLAQAPQTLALVVAMAGDEPVGAARLELLPGVSFAGLWSGGTHPDWRGRGLYRALVAHRAQLAVRRGYRYLQVDAADTSRPILERLGFAALSVTTPFTRTP</sequence>
<dbReference type="Pfam" id="PF00583">
    <property type="entry name" value="Acetyltransf_1"/>
    <property type="match status" value="1"/>
</dbReference>
<organism evidence="2 3">
    <name type="scientific">Streptomyces tateyamensis</name>
    <dbReference type="NCBI Taxonomy" id="565073"/>
    <lineage>
        <taxon>Bacteria</taxon>
        <taxon>Bacillati</taxon>
        <taxon>Actinomycetota</taxon>
        <taxon>Actinomycetes</taxon>
        <taxon>Kitasatosporales</taxon>
        <taxon>Streptomycetaceae</taxon>
        <taxon>Streptomyces</taxon>
    </lineage>
</organism>
<name>A0A2V4NN51_9ACTN</name>
<dbReference type="EMBL" id="PYBW01000070">
    <property type="protein sequence ID" value="PYC77157.1"/>
    <property type="molecule type" value="Genomic_DNA"/>
</dbReference>
<accession>A0A2V4NN51</accession>
<evidence type="ECO:0000313" key="2">
    <source>
        <dbReference type="EMBL" id="PYC77157.1"/>
    </source>
</evidence>